<reference evidence="2 3" key="1">
    <citation type="submission" date="2020-08" db="EMBL/GenBank/DDBJ databases">
        <title>Sequencing the genomes of 1000 actinobacteria strains.</title>
        <authorList>
            <person name="Klenk H.-P."/>
        </authorList>
    </citation>
    <scope>NUCLEOTIDE SEQUENCE [LARGE SCALE GENOMIC DNA]</scope>
    <source>
        <strain evidence="2 3">DSM 45823</strain>
    </source>
</reference>
<protein>
    <recommendedName>
        <fullName evidence="4">Response regulator receiver protein</fullName>
    </recommendedName>
</protein>
<keyword evidence="3" id="KW-1185">Reference proteome</keyword>
<dbReference type="EMBL" id="JACJII010000001">
    <property type="protein sequence ID" value="MBA9003801.1"/>
    <property type="molecule type" value="Genomic_DNA"/>
</dbReference>
<dbReference type="RefSeq" id="WP_182705467.1">
    <property type="nucleotide sequence ID" value="NZ_JACJII010000001.1"/>
</dbReference>
<feature type="compositionally biased region" description="Basic and acidic residues" evidence="1">
    <location>
        <begin position="369"/>
        <end position="379"/>
    </location>
</feature>
<evidence type="ECO:0000256" key="1">
    <source>
        <dbReference type="SAM" id="MobiDB-lite"/>
    </source>
</evidence>
<evidence type="ECO:0000313" key="3">
    <source>
        <dbReference type="Proteomes" id="UP000539313"/>
    </source>
</evidence>
<evidence type="ECO:0000313" key="2">
    <source>
        <dbReference type="EMBL" id="MBA9003801.1"/>
    </source>
</evidence>
<organism evidence="2 3">
    <name type="scientific">Thermomonospora cellulosilytica</name>
    <dbReference type="NCBI Taxonomy" id="1411118"/>
    <lineage>
        <taxon>Bacteria</taxon>
        <taxon>Bacillati</taxon>
        <taxon>Actinomycetota</taxon>
        <taxon>Actinomycetes</taxon>
        <taxon>Streptosporangiales</taxon>
        <taxon>Thermomonosporaceae</taxon>
        <taxon>Thermomonospora</taxon>
    </lineage>
</organism>
<gene>
    <name evidence="2" type="ORF">HNR21_002683</name>
</gene>
<name>A0A7W3MXS7_9ACTN</name>
<feature type="region of interest" description="Disordered" evidence="1">
    <location>
        <begin position="353"/>
        <end position="379"/>
    </location>
</feature>
<dbReference type="AlphaFoldDB" id="A0A7W3MXS7"/>
<evidence type="ECO:0008006" key="4">
    <source>
        <dbReference type="Google" id="ProtNLM"/>
    </source>
</evidence>
<sequence length="379" mass="41170">MSSGVEADVVLDAAVVLSLGMTRVAGRAAGLTAAGAQALAAAAQGRADARAAALAEIERQDRAVREVIDRNARIAALADAQREAGVQVPLPAPLPPGDQAPEELAAWCEATDRALAEAQRRISEHVAASVAARVFGVPAEGLRADLGGPAAPQDGTHRRERAATLVRVLGRLAPDASPADRELVAEAAGRLADAGTDAEAEALLTEVRLRVQQANERTAARREEERRQAALRDAAAQAEAERRYVQDAVTAAFEELGYEVDAGFETLTARDGEVVLSRGAWPDHRVRMRVEDGRTIRAAIVRTREPRSEDDRRRDVERERQWCEAFEEARRRMAAAGVTATVTWRIEPGEHELPVVSRARQTRARTRQRARERGRERET</sequence>
<accession>A0A7W3MXS7</accession>
<comment type="caution">
    <text evidence="2">The sequence shown here is derived from an EMBL/GenBank/DDBJ whole genome shotgun (WGS) entry which is preliminary data.</text>
</comment>
<dbReference type="Proteomes" id="UP000539313">
    <property type="component" value="Unassembled WGS sequence"/>
</dbReference>
<proteinExistence type="predicted"/>